<accession>A0A8S5PUH8</accession>
<reference evidence="1" key="1">
    <citation type="journal article" date="2021" name="Proc. Natl. Acad. Sci. U.S.A.">
        <title>A Catalog of Tens of Thousands of Viruses from Human Metagenomes Reveals Hidden Associations with Chronic Diseases.</title>
        <authorList>
            <person name="Tisza M.J."/>
            <person name="Buck C.B."/>
        </authorList>
    </citation>
    <scope>NUCLEOTIDE SEQUENCE</scope>
    <source>
        <strain evidence="1">CtQve5</strain>
    </source>
</reference>
<sequence length="30" mass="3439">MYIDSKLGLEFGPVVVGREKRFENLSFPLP</sequence>
<name>A0A8S5PUH8_9CAUD</name>
<protein>
    <submittedName>
        <fullName evidence="1">Uncharacterized protein</fullName>
    </submittedName>
</protein>
<dbReference type="EMBL" id="BK015519">
    <property type="protein sequence ID" value="DAE10743.1"/>
    <property type="molecule type" value="Genomic_DNA"/>
</dbReference>
<organism evidence="1">
    <name type="scientific">Myoviridae sp. ctQve5</name>
    <dbReference type="NCBI Taxonomy" id="2825103"/>
    <lineage>
        <taxon>Viruses</taxon>
        <taxon>Duplodnaviria</taxon>
        <taxon>Heunggongvirae</taxon>
        <taxon>Uroviricota</taxon>
        <taxon>Caudoviricetes</taxon>
    </lineage>
</organism>
<proteinExistence type="predicted"/>
<evidence type="ECO:0000313" key="1">
    <source>
        <dbReference type="EMBL" id="DAE10743.1"/>
    </source>
</evidence>